<gene>
    <name evidence="1" type="ORF">AGLY_014183</name>
</gene>
<proteinExistence type="predicted"/>
<dbReference type="EMBL" id="VYZN01000059">
    <property type="protein sequence ID" value="KAE9525656.1"/>
    <property type="molecule type" value="Genomic_DNA"/>
</dbReference>
<keyword evidence="2" id="KW-1185">Reference proteome</keyword>
<name>A0A6G0T578_APHGL</name>
<protein>
    <submittedName>
        <fullName evidence="1">Uncharacterized protein</fullName>
    </submittedName>
</protein>
<dbReference type="OrthoDB" id="6616761at2759"/>
<comment type="caution">
    <text evidence="1">The sequence shown here is derived from an EMBL/GenBank/DDBJ whole genome shotgun (WGS) entry which is preliminary data.</text>
</comment>
<dbReference type="Proteomes" id="UP000475862">
    <property type="component" value="Unassembled WGS sequence"/>
</dbReference>
<evidence type="ECO:0000313" key="1">
    <source>
        <dbReference type="EMBL" id="KAE9525656.1"/>
    </source>
</evidence>
<dbReference type="AlphaFoldDB" id="A0A6G0T578"/>
<accession>A0A6G0T578</accession>
<evidence type="ECO:0000313" key="2">
    <source>
        <dbReference type="Proteomes" id="UP000475862"/>
    </source>
</evidence>
<reference evidence="1 2" key="1">
    <citation type="submission" date="2019-08" db="EMBL/GenBank/DDBJ databases">
        <title>The genome of the soybean aphid Biotype 1, its phylome, world population structure and adaptation to the North American continent.</title>
        <authorList>
            <person name="Giordano R."/>
            <person name="Donthu R.K."/>
            <person name="Hernandez A.G."/>
            <person name="Wright C.L."/>
            <person name="Zimin A.V."/>
        </authorList>
    </citation>
    <scope>NUCLEOTIDE SEQUENCE [LARGE SCALE GENOMIC DNA]</scope>
    <source>
        <tissue evidence="1">Whole aphids</tissue>
    </source>
</reference>
<organism evidence="1 2">
    <name type="scientific">Aphis glycines</name>
    <name type="common">Soybean aphid</name>
    <dbReference type="NCBI Taxonomy" id="307491"/>
    <lineage>
        <taxon>Eukaryota</taxon>
        <taxon>Metazoa</taxon>
        <taxon>Ecdysozoa</taxon>
        <taxon>Arthropoda</taxon>
        <taxon>Hexapoda</taxon>
        <taxon>Insecta</taxon>
        <taxon>Pterygota</taxon>
        <taxon>Neoptera</taxon>
        <taxon>Paraneoptera</taxon>
        <taxon>Hemiptera</taxon>
        <taxon>Sternorrhyncha</taxon>
        <taxon>Aphidomorpha</taxon>
        <taxon>Aphidoidea</taxon>
        <taxon>Aphididae</taxon>
        <taxon>Aphidini</taxon>
        <taxon>Aphis</taxon>
        <taxon>Aphis</taxon>
    </lineage>
</organism>
<sequence length="282" mass="31302">MALHRSSQSWSAHMLAAADDFYASSVIPTVLGNITPHSTGMPALTPVEKHDKKIWEVQQQFYEYSISDESPFTYVKNHRFVRSNYDQLSIVAKRKINKGETINGLVGATYRIEKQYIYEERNTTYTSGSQFTHATPESEIDCTFFGNVVNYSSPESGEEDMSDQKLINSASEEVVIGHTTPVMQPEESHAKNVSDQKLINSTSDEVIGQTASVMSSARAAIDVSDQQHNINSASEEIVIGHTTPVMQPEESHAKNVSDQKLINSTSDEVIGQIVVVVLWDKV</sequence>